<keyword evidence="2" id="KW-1185">Reference proteome</keyword>
<dbReference type="AlphaFoldDB" id="A0A9Q1L3L3"/>
<reference evidence="2" key="1">
    <citation type="journal article" date="2023" name="Proc. Natl. Acad. Sci. U.S.A.">
        <title>Genomic and structural basis for evolution of tropane alkaloid biosynthesis.</title>
        <authorList>
            <person name="Wanga Y.-J."/>
            <person name="Taina T."/>
            <person name="Yua J.-Y."/>
            <person name="Lia J."/>
            <person name="Xua B."/>
            <person name="Chenc J."/>
            <person name="D'Auriad J.C."/>
            <person name="Huanga J.-P."/>
            <person name="Huanga S.-X."/>
        </authorList>
    </citation>
    <scope>NUCLEOTIDE SEQUENCE [LARGE SCALE GENOMIC DNA]</scope>
    <source>
        <strain evidence="2">cv. KIB-2019</strain>
    </source>
</reference>
<proteinExistence type="predicted"/>
<accession>A0A9Q1L3L3</accession>
<protein>
    <submittedName>
        <fullName evidence="1">Uncharacterized protein</fullName>
    </submittedName>
</protein>
<sequence length="119" mass="13310">MEATEKLAEAARVGNIDVLYELLCSTPFLLESFEQVQFTDTPLHIAASEGCTQFGIEIMSLKPSFCGKLNTDGFSPLDLALRNGHRETVTRQVQFNPDLIRVQRKGRITPLQNVAEKMI</sequence>
<dbReference type="Proteomes" id="UP001152561">
    <property type="component" value="Unassembled WGS sequence"/>
</dbReference>
<dbReference type="PANTHER" id="PTHR24128:SF24">
    <property type="entry name" value="ANKYRIN REPEAT PROTEIN"/>
    <property type="match status" value="1"/>
</dbReference>
<dbReference type="PANTHER" id="PTHR24128">
    <property type="entry name" value="HOMEOBOX PROTEIN WARIAI"/>
    <property type="match status" value="1"/>
</dbReference>
<gene>
    <name evidence="1" type="ORF">K7X08_029187</name>
</gene>
<name>A0A9Q1L3L3_9SOLA</name>
<evidence type="ECO:0000313" key="1">
    <source>
        <dbReference type="EMBL" id="KAJ8526710.1"/>
    </source>
</evidence>
<dbReference type="InterPro" id="IPR036770">
    <property type="entry name" value="Ankyrin_rpt-contain_sf"/>
</dbReference>
<dbReference type="SUPFAM" id="SSF48403">
    <property type="entry name" value="Ankyrin repeat"/>
    <property type="match status" value="1"/>
</dbReference>
<dbReference type="Gene3D" id="1.25.40.20">
    <property type="entry name" value="Ankyrin repeat-containing domain"/>
    <property type="match status" value="1"/>
</dbReference>
<evidence type="ECO:0000313" key="2">
    <source>
        <dbReference type="Proteomes" id="UP001152561"/>
    </source>
</evidence>
<dbReference type="InterPro" id="IPR002110">
    <property type="entry name" value="Ankyrin_rpt"/>
</dbReference>
<comment type="caution">
    <text evidence="1">The sequence shown here is derived from an EMBL/GenBank/DDBJ whole genome shotgun (WGS) entry which is preliminary data.</text>
</comment>
<organism evidence="1 2">
    <name type="scientific">Anisodus acutangulus</name>
    <dbReference type="NCBI Taxonomy" id="402998"/>
    <lineage>
        <taxon>Eukaryota</taxon>
        <taxon>Viridiplantae</taxon>
        <taxon>Streptophyta</taxon>
        <taxon>Embryophyta</taxon>
        <taxon>Tracheophyta</taxon>
        <taxon>Spermatophyta</taxon>
        <taxon>Magnoliopsida</taxon>
        <taxon>eudicotyledons</taxon>
        <taxon>Gunneridae</taxon>
        <taxon>Pentapetalae</taxon>
        <taxon>asterids</taxon>
        <taxon>lamiids</taxon>
        <taxon>Solanales</taxon>
        <taxon>Solanaceae</taxon>
        <taxon>Solanoideae</taxon>
        <taxon>Hyoscyameae</taxon>
        <taxon>Anisodus</taxon>
    </lineage>
</organism>
<dbReference type="EMBL" id="JAJAGQ010000024">
    <property type="protein sequence ID" value="KAJ8526710.1"/>
    <property type="molecule type" value="Genomic_DNA"/>
</dbReference>
<dbReference type="OrthoDB" id="909233at2759"/>
<dbReference type="Pfam" id="PF12796">
    <property type="entry name" value="Ank_2"/>
    <property type="match status" value="1"/>
</dbReference>